<feature type="region of interest" description="Disordered" evidence="1">
    <location>
        <begin position="127"/>
        <end position="177"/>
    </location>
</feature>
<gene>
    <name evidence="2" type="ORF">EZS28_022812</name>
</gene>
<feature type="compositionally biased region" description="Polar residues" evidence="1">
    <location>
        <begin position="133"/>
        <end position="144"/>
    </location>
</feature>
<accession>A0A5J4VH14</accession>
<sequence>NLILIQFIEYYFLIIYGSRDYGSDKPIQHILEGNLTKALNDTVFELVLALRQGYDEGQIEALDVILRHARGETITIADWRKFWMEVDTDLKLDVVRLQFPVSESDERGKEKDQSTAFWYKPRRRFRQDDRSNSGRNNQNFQPRYNTRGDFRSQGRGQKGGRGDFNGRCYRGNRSGHNRDNRAVDSYYNANNSNLFSVAPWPLVQSVPEISSNTVIPDLTQRQIGGPTSQLSSEATSSNIIPIPAPRVHSVQQEQNHLFHPPAAVSPPPINPSNTELPLVVDIQPKIMIQPVNNVLATKLQVQNQQQLPDPPNSWSMQGQERITDPYATKSKELSSQILNGWDAYEFGSQKQSFNPNQCTDNLSSILSKDQQEYSYDSDEYRLQRDEDLNNNDDVFGDADLIELQVRGHRGKGTKNRGRGQAQSQAQPQFIQSSAYLGKYIVQVKSPWTEAREDWSSQWDYKSQRLIFSYKTDRWWSDFNFGSSMDIDMEQMMERDLTQTQPTTNDDPIISTAPPKFETASWHAGEENASAFVVQRANIQHLNDRNEMSQLQQGHLAAQSAYGLGLQSLIGPGQEQSEDEPEQNQRKQDLNNIPDNQENKGLIGLKQETRRSDANKSSIKTRLRSSSQEEEEPLTAPTSPPDGTC</sequence>
<feature type="compositionally biased region" description="Polar residues" evidence="1">
    <location>
        <begin position="614"/>
        <end position="625"/>
    </location>
</feature>
<dbReference type="AlphaFoldDB" id="A0A5J4VH14"/>
<evidence type="ECO:0000313" key="3">
    <source>
        <dbReference type="Proteomes" id="UP000324800"/>
    </source>
</evidence>
<dbReference type="EMBL" id="SNRW01007195">
    <property type="protein sequence ID" value="KAA6381659.1"/>
    <property type="molecule type" value="Genomic_DNA"/>
</dbReference>
<proteinExistence type="predicted"/>
<organism evidence="2 3">
    <name type="scientific">Streblomastix strix</name>
    <dbReference type="NCBI Taxonomy" id="222440"/>
    <lineage>
        <taxon>Eukaryota</taxon>
        <taxon>Metamonada</taxon>
        <taxon>Preaxostyla</taxon>
        <taxon>Oxymonadida</taxon>
        <taxon>Streblomastigidae</taxon>
        <taxon>Streblomastix</taxon>
    </lineage>
</organism>
<reference evidence="2 3" key="1">
    <citation type="submission" date="2019-03" db="EMBL/GenBank/DDBJ databases">
        <title>Single cell metagenomics reveals metabolic interactions within the superorganism composed of flagellate Streblomastix strix and complex community of Bacteroidetes bacteria on its surface.</title>
        <authorList>
            <person name="Treitli S.C."/>
            <person name="Kolisko M."/>
            <person name="Husnik F."/>
            <person name="Keeling P."/>
            <person name="Hampl V."/>
        </authorList>
    </citation>
    <scope>NUCLEOTIDE SEQUENCE [LARGE SCALE GENOMIC DNA]</scope>
    <source>
        <strain evidence="2">ST1C</strain>
    </source>
</reference>
<dbReference type="Proteomes" id="UP000324800">
    <property type="component" value="Unassembled WGS sequence"/>
</dbReference>
<evidence type="ECO:0000256" key="1">
    <source>
        <dbReference type="SAM" id="MobiDB-lite"/>
    </source>
</evidence>
<evidence type="ECO:0000313" key="2">
    <source>
        <dbReference type="EMBL" id="KAA6381659.1"/>
    </source>
</evidence>
<protein>
    <submittedName>
        <fullName evidence="2">Uncharacterized protein</fullName>
    </submittedName>
</protein>
<feature type="region of interest" description="Disordered" evidence="1">
    <location>
        <begin position="568"/>
        <end position="644"/>
    </location>
</feature>
<name>A0A5J4VH14_9EUKA</name>
<feature type="non-terminal residue" evidence="2">
    <location>
        <position position="1"/>
    </location>
</feature>
<comment type="caution">
    <text evidence="2">The sequence shown here is derived from an EMBL/GenBank/DDBJ whole genome shotgun (WGS) entry which is preliminary data.</text>
</comment>